<accession>A0ABN1LJF3</accession>
<sequence>MDNSNHKSSKLIVEVGAKVNEESFKEVERRFEKLLDMLVKINKLREEIDGKNCISRDDISNISIEGFKKEIFYTDRGIKQIVFSKEDEC</sequence>
<name>A0ABN1LJF3_9CLOT</name>
<gene>
    <name evidence="1" type="ORF">GCM10008916_08110</name>
</gene>
<dbReference type="Proteomes" id="UP001501764">
    <property type="component" value="Unassembled WGS sequence"/>
</dbReference>
<reference evidence="1 2" key="1">
    <citation type="journal article" date="2019" name="Int. J. Syst. Evol. Microbiol.">
        <title>The Global Catalogue of Microorganisms (GCM) 10K type strain sequencing project: providing services to taxonomists for standard genome sequencing and annotation.</title>
        <authorList>
            <consortium name="The Broad Institute Genomics Platform"/>
            <consortium name="The Broad Institute Genome Sequencing Center for Infectious Disease"/>
            <person name="Wu L."/>
            <person name="Ma J."/>
        </authorList>
    </citation>
    <scope>NUCLEOTIDE SEQUENCE [LARGE SCALE GENOMIC DNA]</scope>
    <source>
        <strain evidence="1 2">JCM 6485</strain>
    </source>
</reference>
<protein>
    <submittedName>
        <fullName evidence="1">Uncharacterized protein</fullName>
    </submittedName>
</protein>
<dbReference type="RefSeq" id="WP_346025834.1">
    <property type="nucleotide sequence ID" value="NZ_BAAACO010000001.1"/>
</dbReference>
<keyword evidence="2" id="KW-1185">Reference proteome</keyword>
<evidence type="ECO:0000313" key="2">
    <source>
        <dbReference type="Proteomes" id="UP001501764"/>
    </source>
</evidence>
<proteinExistence type="predicted"/>
<dbReference type="EMBL" id="BAAACO010000001">
    <property type="protein sequence ID" value="GAA0856847.1"/>
    <property type="molecule type" value="Genomic_DNA"/>
</dbReference>
<evidence type="ECO:0000313" key="1">
    <source>
        <dbReference type="EMBL" id="GAA0856847.1"/>
    </source>
</evidence>
<comment type="caution">
    <text evidence="1">The sequence shown here is derived from an EMBL/GenBank/DDBJ whole genome shotgun (WGS) entry which is preliminary data.</text>
</comment>
<organism evidence="1 2">
    <name type="scientific">Clostridium nitritogenes</name>
    <dbReference type="NCBI Taxonomy" id="83340"/>
    <lineage>
        <taxon>Bacteria</taxon>
        <taxon>Bacillati</taxon>
        <taxon>Bacillota</taxon>
        <taxon>Clostridia</taxon>
        <taxon>Eubacteriales</taxon>
        <taxon>Clostridiaceae</taxon>
        <taxon>Clostridium</taxon>
    </lineage>
</organism>